<evidence type="ECO:0000313" key="1">
    <source>
        <dbReference type="EMBL" id="KAJ3251240.1"/>
    </source>
</evidence>
<gene>
    <name evidence="1" type="ORF">HK103_002569</name>
</gene>
<comment type="caution">
    <text evidence="1">The sequence shown here is derived from an EMBL/GenBank/DDBJ whole genome shotgun (WGS) entry which is preliminary data.</text>
</comment>
<name>A0AAD5UCX3_9FUNG</name>
<organism evidence="1 2">
    <name type="scientific">Boothiomyces macroporosus</name>
    <dbReference type="NCBI Taxonomy" id="261099"/>
    <lineage>
        <taxon>Eukaryota</taxon>
        <taxon>Fungi</taxon>
        <taxon>Fungi incertae sedis</taxon>
        <taxon>Chytridiomycota</taxon>
        <taxon>Chytridiomycota incertae sedis</taxon>
        <taxon>Chytridiomycetes</taxon>
        <taxon>Rhizophydiales</taxon>
        <taxon>Terramycetaceae</taxon>
        <taxon>Boothiomyces</taxon>
    </lineage>
</organism>
<proteinExistence type="predicted"/>
<keyword evidence="2" id="KW-1185">Reference proteome</keyword>
<sequence>MFKLIAIAAFALANPCPYAHLAKRGETVTSQSTSAQLQQVWSEINNSNASPTSFTYNVFGLVATEDMHPTVDTASDELPMVKGWFSSSKRQKEVHAAGAVVQATFDALPGSPYTGLFQGAQDAIVRFSLANTPSTTTIVPGAAMKFFIQNQPSANIFFMLGIDGQNNDPNFFTNNFSNHISPKEGGAIAGGLLLHTFGKASNWPVFTGLNRVARFDAQGNEVTSPVYPFQVVMRPTADAQQAVAANLPNTDSNDIYRSLKALSGLPAGTQLWTVWASPQPNAPFTQIGSISTKSNVVLNDYGNTDLFFQHQTFEQDTAPGTIVALANPCPYAHLHKRGETQFQNTPASAQLAQVWSEITSSPATSSSYSYSIFDLIFVEDMHPTVNTVSDELPMEKGLFGSSRRQKRVHAAGAVAQVKFNALPNPYTGLFQGAQDAILRFSLASQPSAGSNSIVPGAAIKFFRDNNPSTNIFFMLGIDGQSDLNFFANNFSNHISPKEGGFIAGGVLLHTFGKASNWPVFTGLSGVSKKDANGNDVTKPVYPFQLVFRPTDAAKQAVGAAIPTTDSNDAYRSLKALSGLPAGTQLWTVWASPQPNAPFNQIGSVTTNSAVVLNAYGNTDLFFQHQTFEQDTAPGTIGESWAKTCPNAQSCVTCHALANNNCVFQ</sequence>
<dbReference type="EMBL" id="JADGKB010000192">
    <property type="protein sequence ID" value="KAJ3251240.1"/>
    <property type="molecule type" value="Genomic_DNA"/>
</dbReference>
<evidence type="ECO:0000313" key="2">
    <source>
        <dbReference type="Proteomes" id="UP001210925"/>
    </source>
</evidence>
<dbReference type="AlphaFoldDB" id="A0AAD5UCX3"/>
<reference evidence="1" key="1">
    <citation type="submission" date="2020-05" db="EMBL/GenBank/DDBJ databases">
        <title>Phylogenomic resolution of chytrid fungi.</title>
        <authorList>
            <person name="Stajich J.E."/>
            <person name="Amses K."/>
            <person name="Simmons R."/>
            <person name="Seto K."/>
            <person name="Myers J."/>
            <person name="Bonds A."/>
            <person name="Quandt C.A."/>
            <person name="Barry K."/>
            <person name="Liu P."/>
            <person name="Grigoriev I."/>
            <person name="Longcore J.E."/>
            <person name="James T.Y."/>
        </authorList>
    </citation>
    <scope>NUCLEOTIDE SEQUENCE</scope>
    <source>
        <strain evidence="1">PLAUS21</strain>
    </source>
</reference>
<dbReference type="Proteomes" id="UP001210925">
    <property type="component" value="Unassembled WGS sequence"/>
</dbReference>
<protein>
    <submittedName>
        <fullName evidence="1">Uncharacterized protein</fullName>
    </submittedName>
</protein>
<accession>A0AAD5UCX3</accession>